<evidence type="ECO:0000313" key="3">
    <source>
        <dbReference type="Proteomes" id="UP001158576"/>
    </source>
</evidence>
<keyword evidence="3" id="KW-1185">Reference proteome</keyword>
<gene>
    <name evidence="2" type="ORF">OKIOD_LOCUS67</name>
</gene>
<dbReference type="Proteomes" id="UP001158576">
    <property type="component" value="Chromosome PAR"/>
</dbReference>
<name>A0ABN7RJU8_OIKDI</name>
<feature type="compositionally biased region" description="Basic and acidic residues" evidence="1">
    <location>
        <begin position="59"/>
        <end position="70"/>
    </location>
</feature>
<protein>
    <submittedName>
        <fullName evidence="2">Oidioi.mRNA.OKI2018_I69.PAR.g8509.t1.cds</fullName>
    </submittedName>
</protein>
<evidence type="ECO:0000313" key="2">
    <source>
        <dbReference type="EMBL" id="CAG5076640.1"/>
    </source>
</evidence>
<proteinExistence type="predicted"/>
<evidence type="ECO:0000256" key="1">
    <source>
        <dbReference type="SAM" id="MobiDB-lite"/>
    </source>
</evidence>
<feature type="region of interest" description="Disordered" evidence="1">
    <location>
        <begin position="59"/>
        <end position="208"/>
    </location>
</feature>
<sequence>MKGDIDSPYQCRFLNAETRESVLDDIKKQLHDERRKMFVKQQDLQRRKNELVTLVRTKYPDSKEYSEKADGSAIFSSVPIPGSSGAEVEKAEENEKELPDEKPDDRLQTSRNDGETRDSGDEAYDPENATFSGGYADCYDGDSDFSGGGHLHQDLADLDIDNDFEGDTTDDETDTDPEEDHEPGLLDDDEDYDHQDFGNLDGFTEEDMNYDKHDEYETGLYAWDRI</sequence>
<accession>A0ABN7RJU8</accession>
<reference evidence="2 3" key="1">
    <citation type="submission" date="2021-04" db="EMBL/GenBank/DDBJ databases">
        <authorList>
            <person name="Bliznina A."/>
        </authorList>
    </citation>
    <scope>NUCLEOTIDE SEQUENCE [LARGE SCALE GENOMIC DNA]</scope>
</reference>
<feature type="compositionally biased region" description="Basic and acidic residues" evidence="1">
    <location>
        <begin position="87"/>
        <end position="120"/>
    </location>
</feature>
<feature type="compositionally biased region" description="Acidic residues" evidence="1">
    <location>
        <begin position="156"/>
        <end position="193"/>
    </location>
</feature>
<dbReference type="EMBL" id="OU015568">
    <property type="protein sequence ID" value="CAG5076640.1"/>
    <property type="molecule type" value="Genomic_DNA"/>
</dbReference>
<organism evidence="2 3">
    <name type="scientific">Oikopleura dioica</name>
    <name type="common">Tunicate</name>
    <dbReference type="NCBI Taxonomy" id="34765"/>
    <lineage>
        <taxon>Eukaryota</taxon>
        <taxon>Metazoa</taxon>
        <taxon>Chordata</taxon>
        <taxon>Tunicata</taxon>
        <taxon>Appendicularia</taxon>
        <taxon>Copelata</taxon>
        <taxon>Oikopleuridae</taxon>
        <taxon>Oikopleura</taxon>
    </lineage>
</organism>